<comment type="similarity">
    <text evidence="15">Belongs to the ribF family.</text>
</comment>
<evidence type="ECO:0000256" key="11">
    <source>
        <dbReference type="ARBA" id="ARBA00022840"/>
    </source>
</evidence>
<keyword evidence="8 15" id="KW-0547">Nucleotide-binding</keyword>
<dbReference type="SUPFAM" id="SSF52374">
    <property type="entry name" value="Nucleotidylyl transferase"/>
    <property type="match status" value="1"/>
</dbReference>
<dbReference type="CDD" id="cd02064">
    <property type="entry name" value="FAD_synthetase_N"/>
    <property type="match status" value="1"/>
</dbReference>
<dbReference type="GO" id="GO:0006747">
    <property type="term" value="P:FAD biosynthetic process"/>
    <property type="evidence" value="ECO:0007669"/>
    <property type="project" value="UniProtKB-UniRule"/>
</dbReference>
<dbReference type="NCBIfam" id="TIGR00083">
    <property type="entry name" value="ribF"/>
    <property type="match status" value="1"/>
</dbReference>
<evidence type="ECO:0000256" key="15">
    <source>
        <dbReference type="PIRNR" id="PIRNR004491"/>
    </source>
</evidence>
<evidence type="ECO:0000256" key="9">
    <source>
        <dbReference type="ARBA" id="ARBA00022777"/>
    </source>
</evidence>
<evidence type="ECO:0000256" key="10">
    <source>
        <dbReference type="ARBA" id="ARBA00022827"/>
    </source>
</evidence>
<comment type="caution">
    <text evidence="17">The sequence shown here is derived from an EMBL/GenBank/DDBJ whole genome shotgun (WGS) entry which is preliminary data.</text>
</comment>
<dbReference type="GO" id="GO:0009231">
    <property type="term" value="P:riboflavin biosynthetic process"/>
    <property type="evidence" value="ECO:0007669"/>
    <property type="project" value="InterPro"/>
</dbReference>
<comment type="catalytic activity">
    <reaction evidence="14 15">
        <text>FMN + ATP + H(+) = FAD + diphosphate</text>
        <dbReference type="Rhea" id="RHEA:17237"/>
        <dbReference type="ChEBI" id="CHEBI:15378"/>
        <dbReference type="ChEBI" id="CHEBI:30616"/>
        <dbReference type="ChEBI" id="CHEBI:33019"/>
        <dbReference type="ChEBI" id="CHEBI:57692"/>
        <dbReference type="ChEBI" id="CHEBI:58210"/>
        <dbReference type="EC" id="2.7.7.2"/>
    </reaction>
</comment>
<dbReference type="GO" id="GO:0009398">
    <property type="term" value="P:FMN biosynthetic process"/>
    <property type="evidence" value="ECO:0007669"/>
    <property type="project" value="UniProtKB-UniRule"/>
</dbReference>
<dbReference type="RefSeq" id="WP_311362731.1">
    <property type="nucleotide sequence ID" value="NZ_JAVRIE010000007.1"/>
</dbReference>
<evidence type="ECO:0000256" key="3">
    <source>
        <dbReference type="ARBA" id="ARBA00005201"/>
    </source>
</evidence>
<evidence type="ECO:0000256" key="14">
    <source>
        <dbReference type="ARBA" id="ARBA00049494"/>
    </source>
</evidence>
<keyword evidence="7 15" id="KW-0548">Nucleotidyltransferase</keyword>
<dbReference type="EC" id="2.7.1.26" evidence="15"/>
<dbReference type="Proteomes" id="UP001249020">
    <property type="component" value="Unassembled WGS sequence"/>
</dbReference>
<comment type="catalytic activity">
    <reaction evidence="13 15">
        <text>riboflavin + ATP = FMN + ADP + H(+)</text>
        <dbReference type="Rhea" id="RHEA:14357"/>
        <dbReference type="ChEBI" id="CHEBI:15378"/>
        <dbReference type="ChEBI" id="CHEBI:30616"/>
        <dbReference type="ChEBI" id="CHEBI:57986"/>
        <dbReference type="ChEBI" id="CHEBI:58210"/>
        <dbReference type="ChEBI" id="CHEBI:456216"/>
        <dbReference type="EC" id="2.7.1.26"/>
    </reaction>
</comment>
<dbReference type="FunFam" id="3.40.50.620:FF:000021">
    <property type="entry name" value="Riboflavin biosynthesis protein"/>
    <property type="match status" value="1"/>
</dbReference>
<dbReference type="InterPro" id="IPR002606">
    <property type="entry name" value="Riboflavin_kinase_bac"/>
</dbReference>
<evidence type="ECO:0000259" key="16">
    <source>
        <dbReference type="SMART" id="SM00904"/>
    </source>
</evidence>
<dbReference type="SMART" id="SM00904">
    <property type="entry name" value="Flavokinase"/>
    <property type="match status" value="1"/>
</dbReference>
<dbReference type="NCBIfam" id="NF004162">
    <property type="entry name" value="PRK05627.1-5"/>
    <property type="match status" value="1"/>
</dbReference>
<evidence type="ECO:0000256" key="1">
    <source>
        <dbReference type="ARBA" id="ARBA00002121"/>
    </source>
</evidence>
<keyword evidence="11 15" id="KW-0067">ATP-binding</keyword>
<evidence type="ECO:0000256" key="5">
    <source>
        <dbReference type="ARBA" id="ARBA00022643"/>
    </source>
</evidence>
<keyword evidence="18" id="KW-1185">Reference proteome</keyword>
<dbReference type="NCBIfam" id="NF004159">
    <property type="entry name" value="PRK05627.1-2"/>
    <property type="match status" value="1"/>
</dbReference>
<organism evidence="17 18">
    <name type="scientific">Brumicola blandensis</name>
    <dbReference type="NCBI Taxonomy" id="3075611"/>
    <lineage>
        <taxon>Bacteria</taxon>
        <taxon>Pseudomonadati</taxon>
        <taxon>Pseudomonadota</taxon>
        <taxon>Gammaproteobacteria</taxon>
        <taxon>Alteromonadales</taxon>
        <taxon>Alteromonadaceae</taxon>
        <taxon>Brumicola</taxon>
    </lineage>
</organism>
<protein>
    <recommendedName>
        <fullName evidence="15">Riboflavin biosynthesis protein</fullName>
    </recommendedName>
    <domain>
        <recommendedName>
            <fullName evidence="15">Riboflavin kinase</fullName>
            <ecNumber evidence="15">2.7.1.26</ecNumber>
        </recommendedName>
        <alternativeName>
            <fullName evidence="15">Flavokinase</fullName>
        </alternativeName>
    </domain>
    <domain>
        <recommendedName>
            <fullName evidence="15">FMN adenylyltransferase</fullName>
            <ecNumber evidence="15">2.7.7.2</ecNumber>
        </recommendedName>
        <alternativeName>
            <fullName evidence="15">FAD pyrophosphorylase</fullName>
        </alternativeName>
        <alternativeName>
            <fullName evidence="15">FAD synthase</fullName>
        </alternativeName>
    </domain>
</protein>
<keyword evidence="6 15" id="KW-0808">Transferase</keyword>
<dbReference type="InterPro" id="IPR015864">
    <property type="entry name" value="FAD_synthase"/>
</dbReference>
<dbReference type="PANTHER" id="PTHR22749">
    <property type="entry name" value="RIBOFLAVIN KINASE/FMN ADENYLYLTRANSFERASE"/>
    <property type="match status" value="1"/>
</dbReference>
<evidence type="ECO:0000256" key="8">
    <source>
        <dbReference type="ARBA" id="ARBA00022741"/>
    </source>
</evidence>
<name>A0AAW8R7T9_9ALTE</name>
<dbReference type="GO" id="GO:0003919">
    <property type="term" value="F:FMN adenylyltransferase activity"/>
    <property type="evidence" value="ECO:0007669"/>
    <property type="project" value="UniProtKB-UniRule"/>
</dbReference>
<dbReference type="SUPFAM" id="SSF82114">
    <property type="entry name" value="Riboflavin kinase-like"/>
    <property type="match status" value="1"/>
</dbReference>
<comment type="pathway">
    <text evidence="2 15">Cofactor biosynthesis; FAD biosynthesis; FAD from FMN: step 1/1.</text>
</comment>
<evidence type="ECO:0000256" key="7">
    <source>
        <dbReference type="ARBA" id="ARBA00022695"/>
    </source>
</evidence>
<dbReference type="PANTHER" id="PTHR22749:SF6">
    <property type="entry name" value="RIBOFLAVIN KINASE"/>
    <property type="match status" value="1"/>
</dbReference>
<dbReference type="Pfam" id="PF01687">
    <property type="entry name" value="Flavokinase"/>
    <property type="match status" value="1"/>
</dbReference>
<dbReference type="InterPro" id="IPR014729">
    <property type="entry name" value="Rossmann-like_a/b/a_fold"/>
</dbReference>
<dbReference type="Gene3D" id="3.40.50.620">
    <property type="entry name" value="HUPs"/>
    <property type="match status" value="1"/>
</dbReference>
<evidence type="ECO:0000256" key="6">
    <source>
        <dbReference type="ARBA" id="ARBA00022679"/>
    </source>
</evidence>
<dbReference type="Gene3D" id="2.40.30.30">
    <property type="entry name" value="Riboflavin kinase-like"/>
    <property type="match status" value="1"/>
</dbReference>
<evidence type="ECO:0000313" key="18">
    <source>
        <dbReference type="Proteomes" id="UP001249020"/>
    </source>
</evidence>
<comment type="function">
    <text evidence="1">Catalyzes the phosphorylation of riboflavin to FMN followed by the adenylation of FMN to FAD.</text>
</comment>
<dbReference type="InterPro" id="IPR015865">
    <property type="entry name" value="Riboflavin_kinase_bac/euk"/>
</dbReference>
<dbReference type="InterPro" id="IPR023468">
    <property type="entry name" value="Riboflavin_kinase"/>
</dbReference>
<comment type="pathway">
    <text evidence="3 15">Cofactor biosynthesis; FMN biosynthesis; FMN from riboflavin (ATP route): step 1/1.</text>
</comment>
<evidence type="ECO:0000256" key="2">
    <source>
        <dbReference type="ARBA" id="ARBA00004726"/>
    </source>
</evidence>
<dbReference type="Pfam" id="PF06574">
    <property type="entry name" value="FAD_syn"/>
    <property type="match status" value="1"/>
</dbReference>
<dbReference type="GO" id="GO:0005524">
    <property type="term" value="F:ATP binding"/>
    <property type="evidence" value="ECO:0007669"/>
    <property type="project" value="UniProtKB-UniRule"/>
</dbReference>
<proteinExistence type="inferred from homology"/>
<evidence type="ECO:0000256" key="12">
    <source>
        <dbReference type="ARBA" id="ARBA00023268"/>
    </source>
</evidence>
<dbReference type="NCBIfam" id="NF004163">
    <property type="entry name" value="PRK05627.1-6"/>
    <property type="match status" value="1"/>
</dbReference>
<dbReference type="PIRSF" id="PIRSF004491">
    <property type="entry name" value="FAD_Synth"/>
    <property type="match status" value="1"/>
</dbReference>
<evidence type="ECO:0000313" key="17">
    <source>
        <dbReference type="EMBL" id="MDT0583958.1"/>
    </source>
</evidence>
<dbReference type="EC" id="2.7.7.2" evidence="15"/>
<dbReference type="InterPro" id="IPR023465">
    <property type="entry name" value="Riboflavin_kinase_dom_sf"/>
</dbReference>
<evidence type="ECO:0000256" key="13">
    <source>
        <dbReference type="ARBA" id="ARBA00047880"/>
    </source>
</evidence>
<sequence length="322" mass="35960">MELIRGLHNVRDHHRGCVLTIGKFDGVHKGHQAVLVNLVEKARALGLPASVMIFEPQPEEVFAKDNAPARLSRFRDKYQMFKALGIDRLICVRFNTEFASMSADEFVFDLLVKQLGIQFLVVGDDFRFGRQRIGDFAFLETAGRQHDFEVVSTASFKLAECRISSTEIRQALASNQFGLAKQMLGRDFAIAGKVNHGDKKGRTIGFPTANVLLKRCKSPVAGVFAVKVLIQGSTYYGVANIGNRPTVNGTRSQLEVHIFDFHEDLYGTLIEVAVLKKIRSEKRFDNFDALKQQIAKDAEAAKEFVSLLSETDKTEAHSVVQQ</sequence>
<keyword evidence="12" id="KW-0511">Multifunctional enzyme</keyword>
<reference evidence="17 18" key="1">
    <citation type="submission" date="2023-09" db="EMBL/GenBank/DDBJ databases">
        <authorList>
            <person name="Rey-Velasco X."/>
        </authorList>
    </citation>
    <scope>NUCLEOTIDE SEQUENCE [LARGE SCALE GENOMIC DNA]</scope>
    <source>
        <strain evidence="17 18">W409</strain>
    </source>
</reference>
<keyword evidence="10 15" id="KW-0274">FAD</keyword>
<dbReference type="NCBIfam" id="NF004160">
    <property type="entry name" value="PRK05627.1-3"/>
    <property type="match status" value="1"/>
</dbReference>
<keyword evidence="4 15" id="KW-0285">Flavoprotein</keyword>
<dbReference type="GO" id="GO:0008531">
    <property type="term" value="F:riboflavin kinase activity"/>
    <property type="evidence" value="ECO:0007669"/>
    <property type="project" value="UniProtKB-UniRule"/>
</dbReference>
<keyword evidence="5 15" id="KW-0288">FMN</keyword>
<keyword evidence="9 15" id="KW-0418">Kinase</keyword>
<gene>
    <name evidence="17" type="primary">ribF</name>
    <name evidence="17" type="ORF">RM544_15505</name>
</gene>
<dbReference type="AlphaFoldDB" id="A0AAW8R7T9"/>
<evidence type="ECO:0000256" key="4">
    <source>
        <dbReference type="ARBA" id="ARBA00022630"/>
    </source>
</evidence>
<dbReference type="EMBL" id="JAVRIE010000007">
    <property type="protein sequence ID" value="MDT0583958.1"/>
    <property type="molecule type" value="Genomic_DNA"/>
</dbReference>
<feature type="domain" description="Riboflavin kinase" evidence="16">
    <location>
        <begin position="183"/>
        <end position="306"/>
    </location>
</feature>
<accession>A0AAW8R7T9</accession>